<proteinExistence type="predicted"/>
<organism evidence="1 2">
    <name type="scientific">Daphnia magna</name>
    <dbReference type="NCBI Taxonomy" id="35525"/>
    <lineage>
        <taxon>Eukaryota</taxon>
        <taxon>Metazoa</taxon>
        <taxon>Ecdysozoa</taxon>
        <taxon>Arthropoda</taxon>
        <taxon>Crustacea</taxon>
        <taxon>Branchiopoda</taxon>
        <taxon>Diplostraca</taxon>
        <taxon>Cladocera</taxon>
        <taxon>Anomopoda</taxon>
        <taxon>Daphniidae</taxon>
        <taxon>Daphnia</taxon>
    </lineage>
</organism>
<feature type="non-terminal residue" evidence="1">
    <location>
        <position position="100"/>
    </location>
</feature>
<gene>
    <name evidence="1" type="ORF">OUZ56_018895</name>
</gene>
<evidence type="ECO:0000313" key="1">
    <source>
        <dbReference type="EMBL" id="KAK4009749.1"/>
    </source>
</evidence>
<dbReference type="Proteomes" id="UP001234178">
    <property type="component" value="Unassembled WGS sequence"/>
</dbReference>
<name>A0ABQ9ZA15_9CRUS</name>
<evidence type="ECO:0008006" key="3">
    <source>
        <dbReference type="Google" id="ProtNLM"/>
    </source>
</evidence>
<comment type="caution">
    <text evidence="1">The sequence shown here is derived from an EMBL/GenBank/DDBJ whole genome shotgun (WGS) entry which is preliminary data.</text>
</comment>
<reference evidence="1 2" key="1">
    <citation type="journal article" date="2023" name="Nucleic Acids Res.">
        <title>The hologenome of Daphnia magna reveals possible DNA methylation and microbiome-mediated evolution of the host genome.</title>
        <authorList>
            <person name="Chaturvedi A."/>
            <person name="Li X."/>
            <person name="Dhandapani V."/>
            <person name="Marshall H."/>
            <person name="Kissane S."/>
            <person name="Cuenca-Cambronero M."/>
            <person name="Asole G."/>
            <person name="Calvet F."/>
            <person name="Ruiz-Romero M."/>
            <person name="Marangio P."/>
            <person name="Guigo R."/>
            <person name="Rago D."/>
            <person name="Mirbahai L."/>
            <person name="Eastwood N."/>
            <person name="Colbourne J.K."/>
            <person name="Zhou J."/>
            <person name="Mallon E."/>
            <person name="Orsini L."/>
        </authorList>
    </citation>
    <scope>NUCLEOTIDE SEQUENCE [LARGE SCALE GENOMIC DNA]</scope>
    <source>
        <strain evidence="1">LRV0_1</strain>
    </source>
</reference>
<keyword evidence="2" id="KW-1185">Reference proteome</keyword>
<sequence>MVLISISYGAAVDCYSKYAKRKETHIHICLDFQMKEINFRLCGLHFDINNFLVTPTKRRSELNWNAELPDIQNQPHPPSITDEAYNKDMKIDRQFKFMEL</sequence>
<accession>A0ABQ9ZA15</accession>
<dbReference type="EMBL" id="JAOYFB010000003">
    <property type="protein sequence ID" value="KAK4009749.1"/>
    <property type="molecule type" value="Genomic_DNA"/>
</dbReference>
<protein>
    <recommendedName>
        <fullName evidence="3">THAP-type domain-containing protein</fullName>
    </recommendedName>
</protein>
<evidence type="ECO:0000313" key="2">
    <source>
        <dbReference type="Proteomes" id="UP001234178"/>
    </source>
</evidence>